<gene>
    <name evidence="2" type="ORF">QBC33DRAFT_539076</name>
</gene>
<protein>
    <submittedName>
        <fullName evidence="2">Metallo-beta-lactamase family protein</fullName>
    </submittedName>
</protein>
<dbReference type="SUPFAM" id="SSF56281">
    <property type="entry name" value="Metallo-hydrolase/oxidoreductase"/>
    <property type="match status" value="1"/>
</dbReference>
<sequence>MPYDLKSTETWLVCTACGTQFPTADRTAVKTCFICDDPRQYTPPAGQSFTTLADIRAAGHRNEFHSIGTGGGGAGRRLTSIVTQPKLAIGQRAILIETPGGNILWDCLTLLDDATVAEITSRGGLSGIVISHPHYYSTHADWAAAFDCPVYLAAEDRSWAAIRSPRQVSLDAVETSIPGRGGAETGVVAVKLGGHFPGSLVLLVGGGSSSSSLLVADTLLTTFAGMGGWTTNAAGEARARPAGMNTFAFMWSIPNFIPLSADELARMWGILGRYEFRSTHGAFHGQDIEGDDMKGRVLESMQIQTRYMGWGEHPLLQEKV</sequence>
<name>A0AAJ0FGX2_9PEZI</name>
<dbReference type="GeneID" id="85311141"/>
<feature type="domain" description="Metallo-beta-lactamase" evidence="1">
    <location>
        <begin position="90"/>
        <end position="280"/>
    </location>
</feature>
<comment type="caution">
    <text evidence="2">The sequence shown here is derived from an EMBL/GenBank/DDBJ whole genome shotgun (WGS) entry which is preliminary data.</text>
</comment>
<dbReference type="Proteomes" id="UP001244011">
    <property type="component" value="Unassembled WGS sequence"/>
</dbReference>
<organism evidence="2 3">
    <name type="scientific">Phialemonium atrogriseum</name>
    <dbReference type="NCBI Taxonomy" id="1093897"/>
    <lineage>
        <taxon>Eukaryota</taxon>
        <taxon>Fungi</taxon>
        <taxon>Dikarya</taxon>
        <taxon>Ascomycota</taxon>
        <taxon>Pezizomycotina</taxon>
        <taxon>Sordariomycetes</taxon>
        <taxon>Sordariomycetidae</taxon>
        <taxon>Cephalothecales</taxon>
        <taxon>Cephalothecaceae</taxon>
        <taxon>Phialemonium</taxon>
    </lineage>
</organism>
<dbReference type="AlphaFoldDB" id="A0AAJ0FGX2"/>
<dbReference type="SMART" id="SM00849">
    <property type="entry name" value="Lactamase_B"/>
    <property type="match status" value="1"/>
</dbReference>
<dbReference type="EMBL" id="MU839009">
    <property type="protein sequence ID" value="KAK1767067.1"/>
    <property type="molecule type" value="Genomic_DNA"/>
</dbReference>
<dbReference type="PANTHER" id="PTHR36839:SF1">
    <property type="entry name" value="METALLO-BETA-LACTAMASE FAMILY PROTEIN (AFU_ORTHOLOGUE AFUA_5G12770)"/>
    <property type="match status" value="1"/>
</dbReference>
<dbReference type="InterPro" id="IPR001279">
    <property type="entry name" value="Metallo-B-lactamas"/>
</dbReference>
<reference evidence="2" key="1">
    <citation type="submission" date="2023-06" db="EMBL/GenBank/DDBJ databases">
        <title>Genome-scale phylogeny and comparative genomics of the fungal order Sordariales.</title>
        <authorList>
            <consortium name="Lawrence Berkeley National Laboratory"/>
            <person name="Hensen N."/>
            <person name="Bonometti L."/>
            <person name="Westerberg I."/>
            <person name="Brannstrom I.O."/>
            <person name="Guillou S."/>
            <person name="Cros-Aarteil S."/>
            <person name="Calhoun S."/>
            <person name="Haridas S."/>
            <person name="Kuo A."/>
            <person name="Mondo S."/>
            <person name="Pangilinan J."/>
            <person name="Riley R."/>
            <person name="Labutti K."/>
            <person name="Andreopoulos B."/>
            <person name="Lipzen A."/>
            <person name="Chen C."/>
            <person name="Yanf M."/>
            <person name="Daum C."/>
            <person name="Ng V."/>
            <person name="Clum A."/>
            <person name="Steindorff A."/>
            <person name="Ohm R."/>
            <person name="Martin F."/>
            <person name="Silar P."/>
            <person name="Natvig D."/>
            <person name="Lalanne C."/>
            <person name="Gautier V."/>
            <person name="Ament-Velasquez S.L."/>
            <person name="Kruys A."/>
            <person name="Hutchinson M.I."/>
            <person name="Powell A.J."/>
            <person name="Barry K."/>
            <person name="Miller A.N."/>
            <person name="Grigoriev I.V."/>
            <person name="Debuchy R."/>
            <person name="Gladieux P."/>
            <person name="Thoren M.H."/>
            <person name="Johannesson H."/>
        </authorList>
    </citation>
    <scope>NUCLEOTIDE SEQUENCE</scope>
    <source>
        <strain evidence="2">8032-3</strain>
    </source>
</reference>
<proteinExistence type="predicted"/>
<evidence type="ECO:0000259" key="1">
    <source>
        <dbReference type="SMART" id="SM00849"/>
    </source>
</evidence>
<evidence type="ECO:0000313" key="2">
    <source>
        <dbReference type="EMBL" id="KAK1767067.1"/>
    </source>
</evidence>
<evidence type="ECO:0000313" key="3">
    <source>
        <dbReference type="Proteomes" id="UP001244011"/>
    </source>
</evidence>
<dbReference type="PANTHER" id="PTHR36839">
    <property type="entry name" value="METALLO-BETA-LACTAMASE FAMILY PROTEIN (AFU_ORTHOLOGUE AFUA_5G12770)"/>
    <property type="match status" value="1"/>
</dbReference>
<dbReference type="Gene3D" id="3.60.15.10">
    <property type="entry name" value="Ribonuclease Z/Hydroxyacylglutathione hydrolase-like"/>
    <property type="match status" value="1"/>
</dbReference>
<accession>A0AAJ0FGX2</accession>
<dbReference type="RefSeq" id="XP_060283280.1">
    <property type="nucleotide sequence ID" value="XM_060427954.1"/>
</dbReference>
<dbReference type="Pfam" id="PF00753">
    <property type="entry name" value="Lactamase_B"/>
    <property type="match status" value="1"/>
</dbReference>
<keyword evidence="3" id="KW-1185">Reference proteome</keyword>
<dbReference type="InterPro" id="IPR036866">
    <property type="entry name" value="RibonucZ/Hydroxyglut_hydro"/>
</dbReference>